<dbReference type="GO" id="GO:0003677">
    <property type="term" value="F:DNA binding"/>
    <property type="evidence" value="ECO:0007669"/>
    <property type="project" value="UniProtKB-KW"/>
</dbReference>
<dbReference type="InterPro" id="IPR018356">
    <property type="entry name" value="Tscrpt_reg_HTH_DeoR_CS"/>
</dbReference>
<dbReference type="Proteomes" id="UP000295302">
    <property type="component" value="Unassembled WGS sequence"/>
</dbReference>
<evidence type="ECO:0000259" key="8">
    <source>
        <dbReference type="PROSITE" id="PS51000"/>
    </source>
</evidence>
<dbReference type="SMART" id="SM01134">
    <property type="entry name" value="DeoRC"/>
    <property type="match status" value="1"/>
</dbReference>
<proteinExistence type="predicted"/>
<dbReference type="PROSITE" id="PS00894">
    <property type="entry name" value="HTH_DEOR_1"/>
    <property type="match status" value="1"/>
</dbReference>
<dbReference type="InterPro" id="IPR036388">
    <property type="entry name" value="WH-like_DNA-bd_sf"/>
</dbReference>
<dbReference type="InterPro" id="IPR001034">
    <property type="entry name" value="DeoR_HTH"/>
</dbReference>
<dbReference type="EMBL" id="SMKQ01000025">
    <property type="protein sequence ID" value="TDD50670.1"/>
    <property type="molecule type" value="Genomic_DNA"/>
</dbReference>
<dbReference type="InterPro" id="IPR050313">
    <property type="entry name" value="Carb_Metab_HTH_regulators"/>
</dbReference>
<dbReference type="Gene3D" id="1.10.10.10">
    <property type="entry name" value="Winged helix-like DNA-binding domain superfamily/Winged helix DNA-binding domain"/>
    <property type="match status" value="1"/>
</dbReference>
<organism evidence="9 10">
    <name type="scientific">Nonomuraea terrae</name>
    <dbReference type="NCBI Taxonomy" id="2530383"/>
    <lineage>
        <taxon>Bacteria</taxon>
        <taxon>Bacillati</taxon>
        <taxon>Actinomycetota</taxon>
        <taxon>Actinomycetes</taxon>
        <taxon>Streptosporangiales</taxon>
        <taxon>Streptosporangiaceae</taxon>
        <taxon>Nonomuraea</taxon>
    </lineage>
</organism>
<dbReference type="Pfam" id="PF08220">
    <property type="entry name" value="HTH_DeoR"/>
    <property type="match status" value="1"/>
</dbReference>
<protein>
    <recommendedName>
        <fullName evidence="1">Lactose phosphotransferase system repressor</fullName>
    </recommendedName>
</protein>
<keyword evidence="4" id="KW-0238">DNA-binding</keyword>
<dbReference type="InterPro" id="IPR036390">
    <property type="entry name" value="WH_DNA-bd_sf"/>
</dbReference>
<accession>A0A4R4Z041</accession>
<feature type="region of interest" description="Disordered" evidence="7">
    <location>
        <begin position="1"/>
        <end position="31"/>
    </location>
</feature>
<dbReference type="InterPro" id="IPR037171">
    <property type="entry name" value="NagB/RpiA_transferase-like"/>
</dbReference>
<dbReference type="InterPro" id="IPR014036">
    <property type="entry name" value="DeoR-like_C"/>
</dbReference>
<keyword evidence="5" id="KW-0804">Transcription</keyword>
<dbReference type="SMART" id="SM00420">
    <property type="entry name" value="HTH_DEOR"/>
    <property type="match status" value="1"/>
</dbReference>
<dbReference type="PANTHER" id="PTHR30363">
    <property type="entry name" value="HTH-TYPE TRANSCRIPTIONAL REGULATOR SRLR-RELATED"/>
    <property type="match status" value="1"/>
</dbReference>
<evidence type="ECO:0000313" key="9">
    <source>
        <dbReference type="EMBL" id="TDD50670.1"/>
    </source>
</evidence>
<evidence type="ECO:0000256" key="2">
    <source>
        <dbReference type="ARBA" id="ARBA00022491"/>
    </source>
</evidence>
<evidence type="ECO:0000256" key="4">
    <source>
        <dbReference type="ARBA" id="ARBA00023125"/>
    </source>
</evidence>
<reference evidence="9 10" key="1">
    <citation type="submission" date="2019-03" db="EMBL/GenBank/DDBJ databases">
        <title>Draft genome sequences of novel Actinobacteria.</title>
        <authorList>
            <person name="Sahin N."/>
            <person name="Ay H."/>
            <person name="Saygin H."/>
        </authorList>
    </citation>
    <scope>NUCLEOTIDE SEQUENCE [LARGE SCALE GENOMIC DNA]</scope>
    <source>
        <strain evidence="9 10">CH32</strain>
    </source>
</reference>
<dbReference type="GO" id="GO:0003700">
    <property type="term" value="F:DNA-binding transcription factor activity"/>
    <property type="evidence" value="ECO:0007669"/>
    <property type="project" value="InterPro"/>
</dbReference>
<name>A0A4R4Z041_9ACTN</name>
<feature type="domain" description="HTH deoR-type" evidence="8">
    <location>
        <begin position="34"/>
        <end position="89"/>
    </location>
</feature>
<dbReference type="SUPFAM" id="SSF100950">
    <property type="entry name" value="NagB/RpiA/CoA transferase-like"/>
    <property type="match status" value="1"/>
</dbReference>
<evidence type="ECO:0000256" key="1">
    <source>
        <dbReference type="ARBA" id="ARBA00021390"/>
    </source>
</evidence>
<gene>
    <name evidence="9" type="ORF">E1286_12090</name>
</gene>
<comment type="caution">
    <text evidence="9">The sequence shown here is derived from an EMBL/GenBank/DDBJ whole genome shotgun (WGS) entry which is preliminary data.</text>
</comment>
<evidence type="ECO:0000256" key="7">
    <source>
        <dbReference type="SAM" id="MobiDB-lite"/>
    </source>
</evidence>
<evidence type="ECO:0000256" key="6">
    <source>
        <dbReference type="ARBA" id="ARBA00024937"/>
    </source>
</evidence>
<comment type="function">
    <text evidence="6">Repressor of the lactose catabolism operon. Galactose-6-phosphate is the inducer.</text>
</comment>
<dbReference type="AlphaFoldDB" id="A0A4R4Z041"/>
<dbReference type="OrthoDB" id="7688673at2"/>
<dbReference type="PANTHER" id="PTHR30363:SF4">
    <property type="entry name" value="GLYCEROL-3-PHOSPHATE REGULON REPRESSOR"/>
    <property type="match status" value="1"/>
</dbReference>
<dbReference type="PROSITE" id="PS51000">
    <property type="entry name" value="HTH_DEOR_2"/>
    <property type="match status" value="1"/>
</dbReference>
<evidence type="ECO:0000256" key="3">
    <source>
        <dbReference type="ARBA" id="ARBA00023015"/>
    </source>
</evidence>
<evidence type="ECO:0000313" key="10">
    <source>
        <dbReference type="Proteomes" id="UP000295302"/>
    </source>
</evidence>
<evidence type="ECO:0000256" key="5">
    <source>
        <dbReference type="ARBA" id="ARBA00023163"/>
    </source>
</evidence>
<keyword evidence="10" id="KW-1185">Reference proteome</keyword>
<dbReference type="PRINTS" id="PR00037">
    <property type="entry name" value="HTHLACR"/>
</dbReference>
<dbReference type="Pfam" id="PF00455">
    <property type="entry name" value="DeoRC"/>
    <property type="match status" value="1"/>
</dbReference>
<dbReference type="SUPFAM" id="SSF46785">
    <property type="entry name" value="Winged helix' DNA-binding domain"/>
    <property type="match status" value="1"/>
</dbReference>
<keyword evidence="2" id="KW-0678">Repressor</keyword>
<sequence length="275" mass="28944">MLTRQIQKDGGNLPSFRHHGPMSDTEPGLRYSSAPHRREAILRRVALDGYVAATDLVDELGVSSNTVRRDLRRLAGDGLIRAVRGGAAATETGSVPFADRSGQAGEAKRAIAAAAVRHVEAGTAVALDSGTTTLEIARLLPADAGLTVITHSLPAIAALAPRADVTLIGIGGQYGRDTRSFSGPETLTALEHLSVRTLFLAATALDASGVYGATPYEAETKRRLISIARRTIVVGDARKFALSAPIRVCGWDAVDRLVTDTVPAGFTGVLLEFAR</sequence>
<keyword evidence="3" id="KW-0805">Transcription regulation</keyword>